<gene>
    <name evidence="2" type="ORF">GCM10009817_25620</name>
</gene>
<feature type="domain" description="DUF7455" evidence="1">
    <location>
        <begin position="17"/>
        <end position="69"/>
    </location>
</feature>
<proteinExistence type="predicted"/>
<evidence type="ECO:0000313" key="3">
    <source>
        <dbReference type="Proteomes" id="UP001500013"/>
    </source>
</evidence>
<dbReference type="Pfam" id="PF24254">
    <property type="entry name" value="DUF7455"/>
    <property type="match status" value="1"/>
</dbReference>
<sequence>MSAATLPPAPDTTLRQLTVADRCDRCDAQAWLKTIDRAGLDLLWCAHHGRVHLPAFPDQGLEVVVDEREYLRAAPNPSEDAD</sequence>
<name>A0ABP5DRZ4_9MICO</name>
<reference evidence="3" key="1">
    <citation type="journal article" date="2019" name="Int. J. Syst. Evol. Microbiol.">
        <title>The Global Catalogue of Microorganisms (GCM) 10K type strain sequencing project: providing services to taxonomists for standard genome sequencing and annotation.</title>
        <authorList>
            <consortium name="The Broad Institute Genomics Platform"/>
            <consortium name="The Broad Institute Genome Sequencing Center for Infectious Disease"/>
            <person name="Wu L."/>
            <person name="Ma J."/>
        </authorList>
    </citation>
    <scope>NUCLEOTIDE SEQUENCE [LARGE SCALE GENOMIC DNA]</scope>
    <source>
        <strain evidence="3">JCM 15628</strain>
    </source>
</reference>
<dbReference type="EMBL" id="BAAAPU010000007">
    <property type="protein sequence ID" value="GAA1983107.1"/>
    <property type="molecule type" value="Genomic_DNA"/>
</dbReference>
<evidence type="ECO:0000313" key="2">
    <source>
        <dbReference type="EMBL" id="GAA1983107.1"/>
    </source>
</evidence>
<accession>A0ABP5DRZ4</accession>
<dbReference type="InterPro" id="IPR055878">
    <property type="entry name" value="DUF7455"/>
</dbReference>
<organism evidence="2 3">
    <name type="scientific">Terrabacter lapilli</name>
    <dbReference type="NCBI Taxonomy" id="436231"/>
    <lineage>
        <taxon>Bacteria</taxon>
        <taxon>Bacillati</taxon>
        <taxon>Actinomycetota</taxon>
        <taxon>Actinomycetes</taxon>
        <taxon>Micrococcales</taxon>
        <taxon>Intrasporangiaceae</taxon>
        <taxon>Terrabacter</taxon>
    </lineage>
</organism>
<dbReference type="Proteomes" id="UP001500013">
    <property type="component" value="Unassembled WGS sequence"/>
</dbReference>
<protein>
    <recommendedName>
        <fullName evidence="1">DUF7455 domain-containing protein</fullName>
    </recommendedName>
</protein>
<dbReference type="RefSeq" id="WP_344062923.1">
    <property type="nucleotide sequence ID" value="NZ_BAAAPU010000007.1"/>
</dbReference>
<evidence type="ECO:0000259" key="1">
    <source>
        <dbReference type="Pfam" id="PF24254"/>
    </source>
</evidence>
<keyword evidence="3" id="KW-1185">Reference proteome</keyword>
<comment type="caution">
    <text evidence="2">The sequence shown here is derived from an EMBL/GenBank/DDBJ whole genome shotgun (WGS) entry which is preliminary data.</text>
</comment>